<accession>A0ABW4G544</accession>
<dbReference type="InterPro" id="IPR040198">
    <property type="entry name" value="Fido_containing"/>
</dbReference>
<dbReference type="Pfam" id="PF02661">
    <property type="entry name" value="Fic"/>
    <property type="match status" value="1"/>
</dbReference>
<dbReference type="PANTHER" id="PTHR13504:SF38">
    <property type="entry name" value="FIDO DOMAIN-CONTAINING PROTEIN"/>
    <property type="match status" value="1"/>
</dbReference>
<dbReference type="PANTHER" id="PTHR13504">
    <property type="entry name" value="FIDO DOMAIN-CONTAINING PROTEIN DDB_G0283145"/>
    <property type="match status" value="1"/>
</dbReference>
<gene>
    <name evidence="3" type="ORF">ACFSJ0_10730</name>
</gene>
<name>A0ABW4G544_9ACTN</name>
<dbReference type="InterPro" id="IPR025758">
    <property type="entry name" value="Fic/DOC_N"/>
</dbReference>
<dbReference type="RefSeq" id="WP_219534669.1">
    <property type="nucleotide sequence ID" value="NZ_JAHKRM010000023.1"/>
</dbReference>
<evidence type="ECO:0000313" key="3">
    <source>
        <dbReference type="EMBL" id="MFD1537510.1"/>
    </source>
</evidence>
<evidence type="ECO:0000313" key="4">
    <source>
        <dbReference type="Proteomes" id="UP001597097"/>
    </source>
</evidence>
<feature type="domain" description="Fido" evidence="2">
    <location>
        <begin position="137"/>
        <end position="296"/>
    </location>
</feature>
<protein>
    <submittedName>
        <fullName evidence="3">Fic family protein</fullName>
    </submittedName>
</protein>
<comment type="caution">
    <text evidence="3">The sequence shown here is derived from an EMBL/GenBank/DDBJ whole genome shotgun (WGS) entry which is preliminary data.</text>
</comment>
<dbReference type="InterPro" id="IPR003812">
    <property type="entry name" value="Fido"/>
</dbReference>
<dbReference type="Proteomes" id="UP001597097">
    <property type="component" value="Unassembled WGS sequence"/>
</dbReference>
<sequence length="423" mass="45992">MAEYIPLSWEGTPNGATRAERQRCDYRAYVPDPLLSRPLILTGQRAADVSDVERRLIELNTSEHALVSLEALARLLLRAEAVASSFIEGLQINVRRLAKADVAERTGIEARDDTAHAVLGNVRAMESALELADAPAVQVDGLMDLHRRLLNGTRDARFGGLIRTEQNWVGGTGMSPCSADFVPPPPDRVHALLEDLCAYVSGDEHPALVQAAIAHAQFETIHPFVDGNGRTGRALIHLILRRRGLASRFVPPISLILASHADAYISALTSYRYEGAADSPEAQESMGRCIDRFTVDTTRAIIDTDRFGAELDALEMDWRRKLGRVRAGSSVDLLLRVLPSAPVLTVATAADLIGRSSQRANNAVNQLTAAGVLRQTTIGRRNRAFEAPDLINALTGFERALASPLGDTRQAPPARPVPYRTQG</sequence>
<dbReference type="PROSITE" id="PS51459">
    <property type="entry name" value="FIDO"/>
    <property type="match status" value="1"/>
</dbReference>
<reference evidence="4" key="1">
    <citation type="journal article" date="2019" name="Int. J. Syst. Evol. Microbiol.">
        <title>The Global Catalogue of Microorganisms (GCM) 10K type strain sequencing project: providing services to taxonomists for standard genome sequencing and annotation.</title>
        <authorList>
            <consortium name="The Broad Institute Genomics Platform"/>
            <consortium name="The Broad Institute Genome Sequencing Center for Infectious Disease"/>
            <person name="Wu L."/>
            <person name="Ma J."/>
        </authorList>
    </citation>
    <scope>NUCLEOTIDE SEQUENCE [LARGE SCALE GENOMIC DNA]</scope>
    <source>
        <strain evidence="4">CGMCC 1.15399</strain>
    </source>
</reference>
<evidence type="ECO:0000256" key="1">
    <source>
        <dbReference type="SAM" id="MobiDB-lite"/>
    </source>
</evidence>
<dbReference type="EMBL" id="JBHUCM010000010">
    <property type="protein sequence ID" value="MFD1537510.1"/>
    <property type="molecule type" value="Genomic_DNA"/>
</dbReference>
<keyword evidence="4" id="KW-1185">Reference proteome</keyword>
<feature type="region of interest" description="Disordered" evidence="1">
    <location>
        <begin position="403"/>
        <end position="423"/>
    </location>
</feature>
<dbReference type="Pfam" id="PF13784">
    <property type="entry name" value="Fic_N"/>
    <property type="match status" value="1"/>
</dbReference>
<proteinExistence type="predicted"/>
<evidence type="ECO:0000259" key="2">
    <source>
        <dbReference type="PROSITE" id="PS51459"/>
    </source>
</evidence>
<organism evidence="3 4">
    <name type="scientific">Nonomuraea guangzhouensis</name>
    <dbReference type="NCBI Taxonomy" id="1291555"/>
    <lineage>
        <taxon>Bacteria</taxon>
        <taxon>Bacillati</taxon>
        <taxon>Actinomycetota</taxon>
        <taxon>Actinomycetes</taxon>
        <taxon>Streptosporangiales</taxon>
        <taxon>Streptosporangiaceae</taxon>
        <taxon>Nonomuraea</taxon>
    </lineage>
</organism>